<evidence type="ECO:0000256" key="3">
    <source>
        <dbReference type="ARBA" id="ARBA00022691"/>
    </source>
</evidence>
<protein>
    <submittedName>
        <fullName evidence="6">Methyltransferase</fullName>
    </submittedName>
</protein>
<dbReference type="InterPro" id="IPR007848">
    <property type="entry name" value="Small_mtfrase_dom"/>
</dbReference>
<dbReference type="CDD" id="cd02440">
    <property type="entry name" value="AdoMet_MTases"/>
    <property type="match status" value="1"/>
</dbReference>
<dbReference type="RefSeq" id="WP_350258079.1">
    <property type="nucleotide sequence ID" value="NZ_CP138335.1"/>
</dbReference>
<dbReference type="KEGG" id="sapp:SAC06_09565"/>
<dbReference type="InterPro" id="IPR055487">
    <property type="entry name" value="DUF7059"/>
</dbReference>
<keyword evidence="3" id="KW-0949">S-adenosyl-L-methionine</keyword>
<reference evidence="6" key="1">
    <citation type="submission" date="2023-11" db="EMBL/GenBank/DDBJ databases">
        <title>Scrofimicrobium hongkongense sp. nov., isolated from a patient with peritonitis.</title>
        <authorList>
            <person name="Lao H.Y."/>
            <person name="Wong A.Y.P."/>
            <person name="Ng T.L."/>
            <person name="Wong R.Y.L."/>
            <person name="Yau M.C.Y."/>
            <person name="Lam J.Y.W."/>
            <person name="Siu G.K.H."/>
        </authorList>
    </citation>
    <scope>NUCLEOTIDE SEQUENCE</scope>
    <source>
        <strain evidence="6">R131</strain>
    </source>
</reference>
<dbReference type="Gene3D" id="3.40.50.150">
    <property type="entry name" value="Vaccinia Virus protein VP39"/>
    <property type="match status" value="1"/>
</dbReference>
<dbReference type="GO" id="GO:0008276">
    <property type="term" value="F:protein methyltransferase activity"/>
    <property type="evidence" value="ECO:0007669"/>
    <property type="project" value="TreeGrafter"/>
</dbReference>
<proteinExistence type="predicted"/>
<dbReference type="GO" id="GO:0032259">
    <property type="term" value="P:methylation"/>
    <property type="evidence" value="ECO:0007669"/>
    <property type="project" value="UniProtKB-KW"/>
</dbReference>
<dbReference type="Pfam" id="PF05175">
    <property type="entry name" value="MTS"/>
    <property type="match status" value="1"/>
</dbReference>
<keyword evidence="2" id="KW-0808">Transferase</keyword>
<gene>
    <name evidence="6" type="ORF">SAC06_09565</name>
</gene>
<dbReference type="EMBL" id="CP138335">
    <property type="protein sequence ID" value="XBW07878.1"/>
    <property type="molecule type" value="Genomic_DNA"/>
</dbReference>
<dbReference type="SUPFAM" id="SSF53335">
    <property type="entry name" value="S-adenosyl-L-methionine-dependent methyltransferases"/>
    <property type="match status" value="1"/>
</dbReference>
<dbReference type="InterPro" id="IPR029063">
    <property type="entry name" value="SAM-dependent_MTases_sf"/>
</dbReference>
<evidence type="ECO:0000259" key="5">
    <source>
        <dbReference type="Pfam" id="PF23186"/>
    </source>
</evidence>
<dbReference type="PANTHER" id="PTHR45875">
    <property type="entry name" value="METHYLTRANSFERASE N6AMT1"/>
    <property type="match status" value="1"/>
</dbReference>
<feature type="domain" description="Methyltransferase small" evidence="4">
    <location>
        <begin position="141"/>
        <end position="275"/>
    </location>
</feature>
<sequence length="493" mass="53463">MNPDLVARLRADLAGADWTVDTVDQLLGPVAGAALAREQRVPALVRLRSVHTPPAQLTKAFILGERVDLTEALPTLGLAGAQELGLIDQDGSPLMDLRPHAAELPGGNYHWWIASDRCEMQTGRPLQPNHVLGIGPATLSLLRMTVREPVEVALDLGTGCGIQALYLATHAHRVVATEISARACAYTRFNAALNQVQLDVRQGSLFEPVAGEKFDLITSNPPFVITPPSLRTEGLLEYRDGGMDRDDLVAQVISTGPNLLRPGGVMQMLANWEVPHRGSWEDPIRTWLTRSGVGLDAWVVLRDRLDAAQYSELWLRDAGGNLQGRQRWEADYEQWIADFAQAGVDEVAMGFLALRRRSRDGVELAAELVEEGTFPDGKTVLAALDHVQLAPNWEDLAPVRAEDVREERHYQPGEADPQVIRLTQGAGMGRAIRVGSAMAALAGAADGELTAGQIVSAVAMLTDRERDQVAAEVALELPALLRAGMMAWAGSEQ</sequence>
<evidence type="ECO:0000259" key="4">
    <source>
        <dbReference type="Pfam" id="PF05175"/>
    </source>
</evidence>
<evidence type="ECO:0000256" key="2">
    <source>
        <dbReference type="ARBA" id="ARBA00022679"/>
    </source>
</evidence>
<dbReference type="Pfam" id="PF23186">
    <property type="entry name" value="DUF7059"/>
    <property type="match status" value="1"/>
</dbReference>
<evidence type="ECO:0000313" key="6">
    <source>
        <dbReference type="EMBL" id="XBW07878.1"/>
    </source>
</evidence>
<feature type="domain" description="DUF7059" evidence="5">
    <location>
        <begin position="16"/>
        <end position="92"/>
    </location>
</feature>
<evidence type="ECO:0000256" key="1">
    <source>
        <dbReference type="ARBA" id="ARBA00022603"/>
    </source>
</evidence>
<dbReference type="InterPro" id="IPR052190">
    <property type="entry name" value="Euk-Arch_PrmC-MTase"/>
</dbReference>
<dbReference type="PANTHER" id="PTHR45875:SF1">
    <property type="entry name" value="METHYLTRANSFERASE N6AMT1"/>
    <property type="match status" value="1"/>
</dbReference>
<dbReference type="GO" id="GO:0035657">
    <property type="term" value="C:eRF1 methyltransferase complex"/>
    <property type="evidence" value="ECO:0007669"/>
    <property type="project" value="TreeGrafter"/>
</dbReference>
<accession>A0AAU7V6K7</accession>
<name>A0AAU7V6K7_9ACTO</name>
<dbReference type="GO" id="GO:0008757">
    <property type="term" value="F:S-adenosylmethionine-dependent methyltransferase activity"/>
    <property type="evidence" value="ECO:0007669"/>
    <property type="project" value="TreeGrafter"/>
</dbReference>
<keyword evidence="1 6" id="KW-0489">Methyltransferase</keyword>
<organism evidence="6">
    <name type="scientific">Scrofimicrobium appendicitidis</name>
    <dbReference type="NCBI Taxonomy" id="3079930"/>
    <lineage>
        <taxon>Bacteria</taxon>
        <taxon>Bacillati</taxon>
        <taxon>Actinomycetota</taxon>
        <taxon>Actinomycetes</taxon>
        <taxon>Actinomycetales</taxon>
        <taxon>Actinomycetaceae</taxon>
        <taxon>Scrofimicrobium</taxon>
    </lineage>
</organism>
<dbReference type="AlphaFoldDB" id="A0AAU7V6K7"/>